<dbReference type="AlphaFoldDB" id="A0A0F9MI42"/>
<accession>A0A0F9MI42</accession>
<evidence type="ECO:0000313" key="1">
    <source>
        <dbReference type="EMBL" id="KKM68797.1"/>
    </source>
</evidence>
<reference evidence="1" key="1">
    <citation type="journal article" date="2015" name="Nature">
        <title>Complex archaea that bridge the gap between prokaryotes and eukaryotes.</title>
        <authorList>
            <person name="Spang A."/>
            <person name="Saw J.H."/>
            <person name="Jorgensen S.L."/>
            <person name="Zaremba-Niedzwiedzka K."/>
            <person name="Martijn J."/>
            <person name="Lind A.E."/>
            <person name="van Eijk R."/>
            <person name="Schleper C."/>
            <person name="Guy L."/>
            <person name="Ettema T.J."/>
        </authorList>
    </citation>
    <scope>NUCLEOTIDE SEQUENCE</scope>
</reference>
<comment type="caution">
    <text evidence="1">The sequence shown here is derived from an EMBL/GenBank/DDBJ whole genome shotgun (WGS) entry which is preliminary data.</text>
</comment>
<dbReference type="EMBL" id="LAZR01010104">
    <property type="protein sequence ID" value="KKM68797.1"/>
    <property type="molecule type" value="Genomic_DNA"/>
</dbReference>
<proteinExistence type="predicted"/>
<organism evidence="1">
    <name type="scientific">marine sediment metagenome</name>
    <dbReference type="NCBI Taxonomy" id="412755"/>
    <lineage>
        <taxon>unclassified sequences</taxon>
        <taxon>metagenomes</taxon>
        <taxon>ecological metagenomes</taxon>
    </lineage>
</organism>
<evidence type="ECO:0008006" key="2">
    <source>
        <dbReference type="Google" id="ProtNLM"/>
    </source>
</evidence>
<gene>
    <name evidence="1" type="ORF">LCGC14_1457210</name>
</gene>
<name>A0A0F9MI42_9ZZZZ</name>
<sequence length="278" mass="31180">MKKQCRPDPIGEMEFTYYAVDLPSSLKALKIAPTPDIHFGNPSCSLRHLYQHIEYIRSDPEMFTFLNGDMIESVTRYSKGEIHKQATSPGKQRDFIIKLFLPIKKKVLGVTQGNHERRIEDVDVASDIAEALGVPYRAEGMLLKISFGSGNSGHDEKPYVYWGYFTHGYGGARTKSAKAVKVERTGQWLHADFYVMSHDHVVNVAPDIYLLPDNRTHIDSATGFKVGKLKAHRKILVKTNSFLKWGGYAEAGGFPPSDLTTPIIILDGTGKKRVRVEV</sequence>
<protein>
    <recommendedName>
        <fullName evidence="2">Calcineurin-like phosphoesterase domain-containing protein</fullName>
    </recommendedName>
</protein>